<evidence type="ECO:0000313" key="2">
    <source>
        <dbReference type="EMBL" id="RMX57428.1"/>
    </source>
</evidence>
<accession>A0A3M6UVR8</accession>
<gene>
    <name evidence="2" type="ORF">pdam_00006982</name>
</gene>
<reference evidence="2 3" key="1">
    <citation type="journal article" date="2018" name="Sci. Rep.">
        <title>Comparative analysis of the Pocillopora damicornis genome highlights role of immune system in coral evolution.</title>
        <authorList>
            <person name="Cunning R."/>
            <person name="Bay R.A."/>
            <person name="Gillette P."/>
            <person name="Baker A.C."/>
            <person name="Traylor-Knowles N."/>
        </authorList>
    </citation>
    <scope>NUCLEOTIDE SEQUENCE [LARGE SCALE GENOMIC DNA]</scope>
    <source>
        <strain evidence="2">RSMAS</strain>
        <tissue evidence="2">Whole animal</tissue>
    </source>
</reference>
<comment type="caution">
    <text evidence="2">The sequence shown here is derived from an EMBL/GenBank/DDBJ whole genome shotgun (WGS) entry which is preliminary data.</text>
</comment>
<keyword evidence="1" id="KW-0812">Transmembrane</keyword>
<dbReference type="EMBL" id="RCHS01000654">
    <property type="protein sequence ID" value="RMX57428.1"/>
    <property type="molecule type" value="Genomic_DNA"/>
</dbReference>
<dbReference type="AlphaFoldDB" id="A0A3M6UVR8"/>
<keyword evidence="1" id="KW-1133">Transmembrane helix</keyword>
<keyword evidence="3" id="KW-1185">Reference proteome</keyword>
<feature type="transmembrane region" description="Helical" evidence="1">
    <location>
        <begin position="6"/>
        <end position="24"/>
    </location>
</feature>
<evidence type="ECO:0000313" key="3">
    <source>
        <dbReference type="Proteomes" id="UP000275408"/>
    </source>
</evidence>
<sequence>MSQGVARVWADHVIYFVLLVLCYFKKCFLSCGIEPLHEQSLSRWSPILSTNLPARRLSVCLQTRFYWTLLRNGILIFPLKTSHMIG</sequence>
<keyword evidence="1" id="KW-0472">Membrane</keyword>
<dbReference type="Proteomes" id="UP000275408">
    <property type="component" value="Unassembled WGS sequence"/>
</dbReference>
<evidence type="ECO:0000256" key="1">
    <source>
        <dbReference type="SAM" id="Phobius"/>
    </source>
</evidence>
<proteinExistence type="predicted"/>
<protein>
    <submittedName>
        <fullName evidence="2">Uncharacterized protein</fullName>
    </submittedName>
</protein>
<name>A0A3M6UVR8_POCDA</name>
<organism evidence="2 3">
    <name type="scientific">Pocillopora damicornis</name>
    <name type="common">Cauliflower coral</name>
    <name type="synonym">Millepora damicornis</name>
    <dbReference type="NCBI Taxonomy" id="46731"/>
    <lineage>
        <taxon>Eukaryota</taxon>
        <taxon>Metazoa</taxon>
        <taxon>Cnidaria</taxon>
        <taxon>Anthozoa</taxon>
        <taxon>Hexacorallia</taxon>
        <taxon>Scleractinia</taxon>
        <taxon>Astrocoeniina</taxon>
        <taxon>Pocilloporidae</taxon>
        <taxon>Pocillopora</taxon>
    </lineage>
</organism>